<dbReference type="Proteomes" id="UP000606889">
    <property type="component" value="Unassembled WGS sequence"/>
</dbReference>
<protein>
    <recommendedName>
        <fullName evidence="4">DUF2178 domain-containing protein</fullName>
    </recommendedName>
</protein>
<keyword evidence="3" id="KW-1185">Reference proteome</keyword>
<comment type="caution">
    <text evidence="2">The sequence shown here is derived from an EMBL/GenBank/DDBJ whole genome shotgun (WGS) entry which is preliminary data.</text>
</comment>
<evidence type="ECO:0008006" key="4">
    <source>
        <dbReference type="Google" id="ProtNLM"/>
    </source>
</evidence>
<feature type="transmembrane region" description="Helical" evidence="1">
    <location>
        <begin position="115"/>
        <end position="138"/>
    </location>
</feature>
<evidence type="ECO:0000256" key="1">
    <source>
        <dbReference type="SAM" id="Phobius"/>
    </source>
</evidence>
<evidence type="ECO:0000313" key="2">
    <source>
        <dbReference type="EMBL" id="MBC5647518.1"/>
    </source>
</evidence>
<proteinExistence type="predicted"/>
<dbReference type="RefSeq" id="WP_186857044.1">
    <property type="nucleotide sequence ID" value="NZ_JACOON010000002.1"/>
</dbReference>
<feature type="transmembrane region" description="Helical" evidence="1">
    <location>
        <begin position="7"/>
        <end position="25"/>
    </location>
</feature>
<organism evidence="2 3">
    <name type="scientific">Christensenella tenuis</name>
    <dbReference type="NCBI Taxonomy" id="2763033"/>
    <lineage>
        <taxon>Bacteria</taxon>
        <taxon>Bacillati</taxon>
        <taxon>Bacillota</taxon>
        <taxon>Clostridia</taxon>
        <taxon>Christensenellales</taxon>
        <taxon>Christensenellaceae</taxon>
        <taxon>Christensenella</taxon>
    </lineage>
</organism>
<dbReference type="EMBL" id="JACOON010000002">
    <property type="protein sequence ID" value="MBC5647518.1"/>
    <property type="molecule type" value="Genomic_DNA"/>
</dbReference>
<name>A0ABR7EED6_9FIRM</name>
<keyword evidence="1" id="KW-1133">Transmembrane helix</keyword>
<sequence length="141" mass="15441">MKNKKAVSIVQAAVGAILLLAGLLVCSKEGMWAQFGVCIGFGAAFSVLGISNLIYGLRLSPEEREKIGKQKEIEVNDERNVRIRERTGNMVAKIMTYVLCAFILILALYGADKTVVLMAVGLLAVQFTLLIACSSYYFKKM</sequence>
<feature type="transmembrane region" description="Helical" evidence="1">
    <location>
        <begin position="90"/>
        <end position="109"/>
    </location>
</feature>
<accession>A0ABR7EED6</accession>
<evidence type="ECO:0000313" key="3">
    <source>
        <dbReference type="Proteomes" id="UP000606889"/>
    </source>
</evidence>
<feature type="transmembrane region" description="Helical" evidence="1">
    <location>
        <begin position="31"/>
        <end position="57"/>
    </location>
</feature>
<reference evidence="2 3" key="1">
    <citation type="submission" date="2020-08" db="EMBL/GenBank/DDBJ databases">
        <title>Genome public.</title>
        <authorList>
            <person name="Liu C."/>
            <person name="Sun Q."/>
        </authorList>
    </citation>
    <scope>NUCLEOTIDE SEQUENCE [LARGE SCALE GENOMIC DNA]</scope>
    <source>
        <strain evidence="2 3">NSJ-35</strain>
    </source>
</reference>
<gene>
    <name evidence="2" type="ORF">H8S18_04150</name>
</gene>
<keyword evidence="1" id="KW-0812">Transmembrane</keyword>
<keyword evidence="1" id="KW-0472">Membrane</keyword>